<dbReference type="FunFam" id="3.40.630.10:FF:000040">
    <property type="entry name" value="zinc carboxypeptidase"/>
    <property type="match status" value="1"/>
</dbReference>
<feature type="region of interest" description="Disordered" evidence="15">
    <location>
        <begin position="871"/>
        <end position="912"/>
    </location>
</feature>
<evidence type="ECO:0000256" key="1">
    <source>
        <dbReference type="ARBA" id="ARBA00001947"/>
    </source>
</evidence>
<feature type="compositionally biased region" description="Polar residues" evidence="15">
    <location>
        <begin position="527"/>
        <end position="565"/>
    </location>
</feature>
<feature type="region of interest" description="Disordered" evidence="15">
    <location>
        <begin position="447"/>
        <end position="602"/>
    </location>
</feature>
<feature type="domain" description="Peptidase M14" evidence="17">
    <location>
        <begin position="123"/>
        <end position="403"/>
    </location>
</feature>
<dbReference type="EMBL" id="OU892282">
    <property type="protein sequence ID" value="CAG9771070.1"/>
    <property type="molecule type" value="Genomic_DNA"/>
</dbReference>
<evidence type="ECO:0000256" key="12">
    <source>
        <dbReference type="ARBA" id="ARBA00023157"/>
    </source>
</evidence>
<dbReference type="InterPro" id="IPR003146">
    <property type="entry name" value="M14A_act_pep"/>
</dbReference>
<comment type="function">
    <text evidence="13">Involved in the digestion of the blood meal.</text>
</comment>
<feature type="compositionally biased region" description="Polar residues" evidence="15">
    <location>
        <begin position="941"/>
        <end position="952"/>
    </location>
</feature>
<gene>
    <name evidence="18" type="ORF">CEUTPL_LOCUS11512</name>
</gene>
<comment type="cofactor">
    <cofactor evidence="1">
        <name>Zn(2+)</name>
        <dbReference type="ChEBI" id="CHEBI:29105"/>
    </cofactor>
</comment>
<comment type="subcellular location">
    <subcellularLocation>
        <location evidence="2">Secreted</location>
    </subcellularLocation>
</comment>
<feature type="coiled-coil region" evidence="14">
    <location>
        <begin position="1114"/>
        <end position="1162"/>
    </location>
</feature>
<keyword evidence="7" id="KW-0479">Metal-binding</keyword>
<feature type="signal peptide" evidence="16">
    <location>
        <begin position="1"/>
        <end position="20"/>
    </location>
</feature>
<feature type="region of interest" description="Disordered" evidence="15">
    <location>
        <begin position="1027"/>
        <end position="1064"/>
    </location>
</feature>
<feature type="compositionally biased region" description="Basic and acidic residues" evidence="15">
    <location>
        <begin position="462"/>
        <end position="481"/>
    </location>
</feature>
<comment type="similarity">
    <text evidence="3">Belongs to the peptidase M14 family.</text>
</comment>
<proteinExistence type="inferred from homology"/>
<dbReference type="SUPFAM" id="SSF54897">
    <property type="entry name" value="Protease propeptides/inhibitors"/>
    <property type="match status" value="1"/>
</dbReference>
<evidence type="ECO:0000313" key="18">
    <source>
        <dbReference type="EMBL" id="CAG9771070.1"/>
    </source>
</evidence>
<evidence type="ECO:0000256" key="14">
    <source>
        <dbReference type="SAM" id="Coils"/>
    </source>
</evidence>
<evidence type="ECO:0000256" key="13">
    <source>
        <dbReference type="ARBA" id="ARBA00057299"/>
    </source>
</evidence>
<evidence type="ECO:0000256" key="5">
    <source>
        <dbReference type="ARBA" id="ARBA00022645"/>
    </source>
</evidence>
<evidence type="ECO:0000256" key="7">
    <source>
        <dbReference type="ARBA" id="ARBA00022723"/>
    </source>
</evidence>
<evidence type="ECO:0000256" key="8">
    <source>
        <dbReference type="ARBA" id="ARBA00022729"/>
    </source>
</evidence>
<dbReference type="SMART" id="SM00631">
    <property type="entry name" value="Zn_pept"/>
    <property type="match status" value="1"/>
</dbReference>
<organism evidence="18 19">
    <name type="scientific">Ceutorhynchus assimilis</name>
    <name type="common">cabbage seed weevil</name>
    <dbReference type="NCBI Taxonomy" id="467358"/>
    <lineage>
        <taxon>Eukaryota</taxon>
        <taxon>Metazoa</taxon>
        <taxon>Ecdysozoa</taxon>
        <taxon>Arthropoda</taxon>
        <taxon>Hexapoda</taxon>
        <taxon>Insecta</taxon>
        <taxon>Pterygota</taxon>
        <taxon>Neoptera</taxon>
        <taxon>Endopterygota</taxon>
        <taxon>Coleoptera</taxon>
        <taxon>Polyphaga</taxon>
        <taxon>Cucujiformia</taxon>
        <taxon>Curculionidae</taxon>
        <taxon>Ceutorhynchinae</taxon>
        <taxon>Ceutorhynchus</taxon>
    </lineage>
</organism>
<keyword evidence="6" id="KW-0645">Protease</keyword>
<evidence type="ECO:0000256" key="2">
    <source>
        <dbReference type="ARBA" id="ARBA00004613"/>
    </source>
</evidence>
<dbReference type="GO" id="GO:0008270">
    <property type="term" value="F:zinc ion binding"/>
    <property type="evidence" value="ECO:0007669"/>
    <property type="project" value="InterPro"/>
</dbReference>
<keyword evidence="19" id="KW-1185">Reference proteome</keyword>
<dbReference type="GO" id="GO:0004181">
    <property type="term" value="F:metallocarboxypeptidase activity"/>
    <property type="evidence" value="ECO:0007669"/>
    <property type="project" value="InterPro"/>
</dbReference>
<evidence type="ECO:0000256" key="4">
    <source>
        <dbReference type="ARBA" id="ARBA00022525"/>
    </source>
</evidence>
<feature type="compositionally biased region" description="Low complexity" evidence="15">
    <location>
        <begin position="589"/>
        <end position="602"/>
    </location>
</feature>
<protein>
    <recommendedName>
        <fullName evidence="17">Peptidase M14 domain-containing protein</fullName>
    </recommendedName>
</protein>
<evidence type="ECO:0000256" key="15">
    <source>
        <dbReference type="SAM" id="MobiDB-lite"/>
    </source>
</evidence>
<dbReference type="GO" id="GO:0006508">
    <property type="term" value="P:proteolysis"/>
    <property type="evidence" value="ECO:0007669"/>
    <property type="project" value="UniProtKB-KW"/>
</dbReference>
<dbReference type="OrthoDB" id="3626597at2759"/>
<feature type="compositionally biased region" description="Polar residues" evidence="15">
    <location>
        <begin position="576"/>
        <end position="588"/>
    </location>
</feature>
<dbReference type="CDD" id="cd03860">
    <property type="entry name" value="M14_CP_A-B_like"/>
    <property type="match status" value="1"/>
</dbReference>
<name>A0A9N9MUT6_9CUCU</name>
<dbReference type="Pfam" id="PF02244">
    <property type="entry name" value="Propep_M14"/>
    <property type="match status" value="1"/>
</dbReference>
<feature type="region of interest" description="Disordered" evidence="15">
    <location>
        <begin position="786"/>
        <end position="807"/>
    </location>
</feature>
<keyword evidence="8 16" id="KW-0732">Signal</keyword>
<feature type="chain" id="PRO_5040341352" description="Peptidase M14 domain-containing protein" evidence="16">
    <location>
        <begin position="21"/>
        <end position="1211"/>
    </location>
</feature>
<keyword evidence="14" id="KW-0175">Coiled coil</keyword>
<dbReference type="InterPro" id="IPR036990">
    <property type="entry name" value="M14A-like_propep"/>
</dbReference>
<evidence type="ECO:0000313" key="19">
    <source>
        <dbReference type="Proteomes" id="UP001152799"/>
    </source>
</evidence>
<dbReference type="Pfam" id="PF00246">
    <property type="entry name" value="Peptidase_M14"/>
    <property type="match status" value="1"/>
</dbReference>
<dbReference type="PANTHER" id="PTHR11705:SF153">
    <property type="entry name" value="ZINC CARBOXYPEPTIDASE A 1-LIKE PROTEIN"/>
    <property type="match status" value="1"/>
</dbReference>
<dbReference type="SUPFAM" id="SSF53187">
    <property type="entry name" value="Zn-dependent exopeptidases"/>
    <property type="match status" value="1"/>
</dbReference>
<accession>A0A9N9MUT6</accession>
<dbReference type="PROSITE" id="PS00133">
    <property type="entry name" value="CARBOXYPEPT_ZN_2"/>
    <property type="match status" value="1"/>
</dbReference>
<keyword evidence="5" id="KW-0121">Carboxypeptidase</keyword>
<keyword evidence="12" id="KW-1015">Disulfide bond</keyword>
<dbReference type="Proteomes" id="UP001152799">
    <property type="component" value="Chromosome 6"/>
</dbReference>
<evidence type="ECO:0000259" key="17">
    <source>
        <dbReference type="SMART" id="SM00631"/>
    </source>
</evidence>
<evidence type="ECO:0000256" key="10">
    <source>
        <dbReference type="ARBA" id="ARBA00022833"/>
    </source>
</evidence>
<dbReference type="InterPro" id="IPR000834">
    <property type="entry name" value="Peptidase_M14"/>
</dbReference>
<dbReference type="GO" id="GO:0005615">
    <property type="term" value="C:extracellular space"/>
    <property type="evidence" value="ECO:0007669"/>
    <property type="project" value="TreeGrafter"/>
</dbReference>
<dbReference type="PRINTS" id="PR00765">
    <property type="entry name" value="CRBOXYPTASEA"/>
</dbReference>
<evidence type="ECO:0000256" key="9">
    <source>
        <dbReference type="ARBA" id="ARBA00022801"/>
    </source>
</evidence>
<evidence type="ECO:0000256" key="6">
    <source>
        <dbReference type="ARBA" id="ARBA00022670"/>
    </source>
</evidence>
<feature type="compositionally biased region" description="Low complexity" evidence="15">
    <location>
        <begin position="1037"/>
        <end position="1048"/>
    </location>
</feature>
<keyword evidence="11" id="KW-0482">Metalloprotease</keyword>
<dbReference type="AlphaFoldDB" id="A0A9N9MUT6"/>
<keyword evidence="9" id="KW-0378">Hydrolase</keyword>
<keyword evidence="10" id="KW-0862">Zinc</keyword>
<dbReference type="Gene3D" id="3.40.630.10">
    <property type="entry name" value="Zn peptidases"/>
    <property type="match status" value="1"/>
</dbReference>
<feature type="region of interest" description="Disordered" evidence="15">
    <location>
        <begin position="1186"/>
        <end position="1211"/>
    </location>
</feature>
<feature type="compositionally biased region" description="Basic residues" evidence="15">
    <location>
        <begin position="450"/>
        <end position="461"/>
    </location>
</feature>
<evidence type="ECO:0000256" key="3">
    <source>
        <dbReference type="ARBA" id="ARBA00005988"/>
    </source>
</evidence>
<dbReference type="InterPro" id="IPR057247">
    <property type="entry name" value="CARBOXYPEPT_ZN_2"/>
</dbReference>
<sequence length="1211" mass="137035">MKQFYSLLLTLIFLGQSLQAKVSYKNYKVYKINPKDDIALKTFQELEDAATDYSPYQFWQGPIRINQEITLMVAPQMQKHIEDVLSELNVDQRVMIEDLQERIDLENPLARTDAPNPVNWLVYNTYDEINSWLESLAIEFPEFVTILKPGKTHEGRDIVGIKLDFSPTVEKQVVFMESNIHAREWITSAVNTYILDQFLRSQETDVRALAQKYTWYFFPLMNPDGFVYSHTHNRMWRKTRTRYNIFCWGADPNRNWGYQWMNGGASQNPCSDTYAGPRPFSEPSVAIMRDFIANITHNMIAYVDFHSFSQMLLLPFGHTTDPLQNYEEMNEIAGIAMEKLRQVYGTEYVHGNVAETIYIATGSSMDWVKGIYEVPIAVTYELRDRGEYGFDLPADQILSCAKETLVSVVSIFEEYAKRHPGWSKKSVLKRFMGQCASNKAKGNLSVKKILTQKKLKKKKMEKNKPKDSEDNKSHPMEEKKPQKYTKGTAMSFGFKRRPTPMITSTSTVAWESKPDSNGNKDDLPISRPNSTKTPMHKTTPTSSQKHISSITPKPSRFNFSQTNSERTNKVADIKNTPLQLSATPNKTGNKPQLQNPNNLDLNQPCTRNVTIITRTQVTETSRASNDVQTGKFMFQTTRLPQPEPIRVIETKTAKTIANNNRRSARMWRQYEEASAAYEDCNASGGVVENRQDCNRFAFLENSDSFSDACTPPPLPELPSVFDIEKQDNDNKEEINSPYNRSKKSFLNSSPKAFLKNRHREMLDSPQSSSDQEWLYGGEAMADDLSLSSSPKIKSQPEHSKSTKTKSGSIADSLLETVLKPAKSLEMIDSLKSSMNLSLCDEDANFSALVTNNNTVALLDDEILSPVESLLSSSETEEIAKKKNNSSSNSKDVNEKLTPPGSPSNTTSLSLSDDKEDFLIDDEIADQPELLFEEGNNHHDSGSISQRQTSYASDFSPLPSKKQMRGSFDSLSPCDSIGSEDLMCDYDVSQSNDVDIWDRESGSYTSLESTPKNKFRLDDSPFNNKKFFKNLTPKNTNSPSSLKLSYKSSSSEHRSPKRSPFGYQSMTYDSSSESLALTKANHAAMQHDIIGIRTMLLTLKRVLNDSEESFSYTTINNNNNNNNEFKLELADLRRQVIFLQGQLEDKEKTVTHLQRQIGDLAIQNTHSNAPALPIDIQNRCNAATQTERARPVSGGMFSLTTTPIDDNNPILR</sequence>
<dbReference type="PANTHER" id="PTHR11705">
    <property type="entry name" value="PROTEASE FAMILY M14 CARBOXYPEPTIDASE A,B"/>
    <property type="match status" value="1"/>
</dbReference>
<reference evidence="18" key="1">
    <citation type="submission" date="2022-01" db="EMBL/GenBank/DDBJ databases">
        <authorList>
            <person name="King R."/>
        </authorList>
    </citation>
    <scope>NUCLEOTIDE SEQUENCE</scope>
</reference>
<evidence type="ECO:0000256" key="16">
    <source>
        <dbReference type="SAM" id="SignalP"/>
    </source>
</evidence>
<feature type="region of interest" description="Disordered" evidence="15">
    <location>
        <begin position="932"/>
        <end position="971"/>
    </location>
</feature>
<dbReference type="Gene3D" id="3.30.70.340">
    <property type="entry name" value="Metallocarboxypeptidase-like"/>
    <property type="match status" value="1"/>
</dbReference>
<evidence type="ECO:0000256" key="11">
    <source>
        <dbReference type="ARBA" id="ARBA00023049"/>
    </source>
</evidence>
<keyword evidence="4" id="KW-0964">Secreted</keyword>
<feature type="compositionally biased region" description="Basic and acidic residues" evidence="15">
    <location>
        <begin position="512"/>
        <end position="524"/>
    </location>
</feature>